<comment type="caution">
    <text evidence="1">The sequence shown here is derived from an EMBL/GenBank/DDBJ whole genome shotgun (WGS) entry which is preliminary data.</text>
</comment>
<dbReference type="CDD" id="cd00385">
    <property type="entry name" value="Isoprenoid_Biosyn_C1"/>
    <property type="match status" value="1"/>
</dbReference>
<dbReference type="CDD" id="cd00688">
    <property type="entry name" value="ISOPREN_C2_like"/>
    <property type="match status" value="1"/>
</dbReference>
<proteinExistence type="predicted"/>
<gene>
    <name evidence="1" type="ORF">EQG79_22540</name>
</gene>
<dbReference type="EMBL" id="SBLB01000006">
    <property type="protein sequence ID" value="RYC68228.1"/>
    <property type="molecule type" value="Genomic_DNA"/>
</dbReference>
<organism evidence="1 2">
    <name type="scientific">Spirosoma sordidisoli</name>
    <dbReference type="NCBI Taxonomy" id="2502893"/>
    <lineage>
        <taxon>Bacteria</taxon>
        <taxon>Pseudomonadati</taxon>
        <taxon>Bacteroidota</taxon>
        <taxon>Cytophagia</taxon>
        <taxon>Cytophagales</taxon>
        <taxon>Cytophagaceae</taxon>
        <taxon>Spirosoma</taxon>
    </lineage>
</organism>
<evidence type="ECO:0008006" key="3">
    <source>
        <dbReference type="Google" id="ProtNLM"/>
    </source>
</evidence>
<dbReference type="InterPro" id="IPR008949">
    <property type="entry name" value="Isoprenoid_synthase_dom_sf"/>
</dbReference>
<evidence type="ECO:0000313" key="2">
    <source>
        <dbReference type="Proteomes" id="UP000290407"/>
    </source>
</evidence>
<dbReference type="Gene3D" id="1.10.600.10">
    <property type="entry name" value="Farnesyl Diphosphate Synthase"/>
    <property type="match status" value="1"/>
</dbReference>
<dbReference type="Gene3D" id="1.50.10.20">
    <property type="match status" value="1"/>
</dbReference>
<dbReference type="InterPro" id="IPR008930">
    <property type="entry name" value="Terpenoid_cyclase/PrenylTrfase"/>
</dbReference>
<dbReference type="Proteomes" id="UP000290407">
    <property type="component" value="Unassembled WGS sequence"/>
</dbReference>
<dbReference type="AlphaFoldDB" id="A0A4V1RVW9"/>
<reference evidence="1 2" key="1">
    <citation type="submission" date="2019-01" db="EMBL/GenBank/DDBJ databases">
        <title>Spirosoma flava sp. nov., a propanil-degrading bacterium isolated from herbicide-contaminated soil.</title>
        <authorList>
            <person name="Zhang L."/>
            <person name="Jiang J.-D."/>
        </authorList>
    </citation>
    <scope>NUCLEOTIDE SEQUENCE [LARGE SCALE GENOMIC DNA]</scope>
    <source>
        <strain evidence="1 2">TY50</strain>
    </source>
</reference>
<name>A0A4V1RVW9_9BACT</name>
<protein>
    <recommendedName>
        <fullName evidence="3">Squalene cyclase C-terminal domain-containing protein</fullName>
    </recommendedName>
</protein>
<sequence>MRKNFTERIEALPVDTRTKALLSREKTQQKHIFYLNLIDYLLPLFERIANEQKEQVSFAGYLYFRFLLEFDDIIDTSAHKDKLAQLTQLKYTFELHEAAIRELAALFPTSSPFWPQFAGYKHEYEQAVLAEKQVSHTRQPFSEQTYEQLAAGKSAVCYAALLALSTLNGGQAGSGPLETCLRHIHIAFQYLDDISDFKTDMEQQQWTFAQQLVHERLAGRPGTSSDHNVLHKQLYLSGVASDLIGKAMAHYQAAIGIADRLQLIDLSAYLHKQRSLARLFGDEVRLLVQKARLKATQSHFRRPRSGADESLQAALGYLMANRTNTGWTDFMTSAGAGDTWISAYVAFMLADCGIDSPLLDKTLRHLSTTGSFNDTILQDGDSTNFLVGLHQRLTGTVPAELRQNWLAFTSERGGWTTYLDEIQLRQRLDLDAQTSVAGWFADHDCVTAAAAYILSDLPDLPAVYNATCRYLATRLASTGLQAYWWTSNVYALSFSALAFAGSGAYRSYGCQVAQQIARQQESDGYWNNPADGQPNAFYTAIALKALLATDPLAYRASIDGAAQWLMNNQMADGSWQTGRILRIPATNVRDPATVSHWRHSSFGVNTLVDDHARVFTTSTVLNALRRFVVLNTEPSCSLHPEPASMNSIKVTGLSTLPKGVTSS</sequence>
<keyword evidence="2" id="KW-1185">Reference proteome</keyword>
<evidence type="ECO:0000313" key="1">
    <source>
        <dbReference type="EMBL" id="RYC68228.1"/>
    </source>
</evidence>
<dbReference type="SUPFAM" id="SSF48576">
    <property type="entry name" value="Terpenoid synthases"/>
    <property type="match status" value="1"/>
</dbReference>
<dbReference type="RefSeq" id="WP_129604302.1">
    <property type="nucleotide sequence ID" value="NZ_SBLB01000006.1"/>
</dbReference>
<accession>A0A4V1RVW9</accession>
<dbReference type="SUPFAM" id="SSF48239">
    <property type="entry name" value="Terpenoid cyclases/Protein prenyltransferases"/>
    <property type="match status" value="1"/>
</dbReference>